<reference evidence="1" key="1">
    <citation type="submission" date="2021-05" db="EMBL/GenBank/DDBJ databases">
        <authorList>
            <person name="Alioto T."/>
            <person name="Alioto T."/>
            <person name="Gomez Garrido J."/>
        </authorList>
    </citation>
    <scope>NUCLEOTIDE SEQUENCE</scope>
</reference>
<proteinExistence type="predicted"/>
<sequence>MATFSFFFQLTCGDLQGISQPTVCNIIGQMADQISDHCGRFITFPNNDELRQKHVKFFNIGRFPGVSGVIDCTRFEISSPSYDRNMSNSSTLVDSLVFLE</sequence>
<dbReference type="EMBL" id="HBUF01104486">
    <property type="protein sequence ID" value="CAG6638875.1"/>
    <property type="molecule type" value="Transcribed_RNA"/>
</dbReference>
<evidence type="ECO:0000313" key="1">
    <source>
        <dbReference type="EMBL" id="CAG6638875.1"/>
    </source>
</evidence>
<dbReference type="AlphaFoldDB" id="A0A8D8QV00"/>
<accession>A0A8D8QV00</accession>
<name>A0A8D8QV00_9HEMI</name>
<protein>
    <submittedName>
        <fullName evidence="1">Nuclease HARBI1</fullName>
    </submittedName>
</protein>
<organism evidence="1">
    <name type="scientific">Cacopsylla melanoneura</name>
    <dbReference type="NCBI Taxonomy" id="428564"/>
    <lineage>
        <taxon>Eukaryota</taxon>
        <taxon>Metazoa</taxon>
        <taxon>Ecdysozoa</taxon>
        <taxon>Arthropoda</taxon>
        <taxon>Hexapoda</taxon>
        <taxon>Insecta</taxon>
        <taxon>Pterygota</taxon>
        <taxon>Neoptera</taxon>
        <taxon>Paraneoptera</taxon>
        <taxon>Hemiptera</taxon>
        <taxon>Sternorrhyncha</taxon>
        <taxon>Psylloidea</taxon>
        <taxon>Psyllidae</taxon>
        <taxon>Psyllinae</taxon>
        <taxon>Cacopsylla</taxon>
    </lineage>
</organism>